<evidence type="ECO:0000313" key="1">
    <source>
        <dbReference type="EMBL" id="LAB63657.1"/>
    </source>
</evidence>
<reference evidence="1" key="1">
    <citation type="submission" date="2017-07" db="EMBL/GenBank/DDBJ databases">
        <authorList>
            <person name="Mikheyev A."/>
            <person name="Grau M."/>
        </authorList>
    </citation>
    <scope>NUCLEOTIDE SEQUENCE</scope>
    <source>
        <tissue evidence="1">Venom_gland</tissue>
    </source>
</reference>
<organism evidence="1">
    <name type="scientific">Micrurus surinamensis</name>
    <name type="common">Surinam coral snake</name>
    <dbReference type="NCBI Taxonomy" id="129470"/>
    <lineage>
        <taxon>Eukaryota</taxon>
        <taxon>Metazoa</taxon>
        <taxon>Chordata</taxon>
        <taxon>Craniata</taxon>
        <taxon>Vertebrata</taxon>
        <taxon>Euteleostomi</taxon>
        <taxon>Lepidosauria</taxon>
        <taxon>Squamata</taxon>
        <taxon>Bifurcata</taxon>
        <taxon>Unidentata</taxon>
        <taxon>Episquamata</taxon>
        <taxon>Toxicofera</taxon>
        <taxon>Serpentes</taxon>
        <taxon>Colubroidea</taxon>
        <taxon>Elapidae</taxon>
        <taxon>Elapinae</taxon>
        <taxon>Micrurus</taxon>
    </lineage>
</organism>
<protein>
    <submittedName>
        <fullName evidence="1">Uncharacterized protein</fullName>
    </submittedName>
</protein>
<name>A0A2D4Q0C4_MICSU</name>
<accession>A0A2D4Q0C4</accession>
<proteinExistence type="predicted"/>
<dbReference type="AlphaFoldDB" id="A0A2D4Q0C4"/>
<dbReference type="EMBL" id="IACN01103585">
    <property type="protein sequence ID" value="LAB63657.1"/>
    <property type="molecule type" value="Transcribed_RNA"/>
</dbReference>
<sequence length="141" mass="15809">MQDREDCCNCCSCWDIPSGLAGATELNHSRIKGKSGKFIAGLLTVLLCHFYKSGTCILTDQHSGLGHHSADSLNMGKWNGDYLCYSRGRFLHKRTVGVAVKHDDNKKKVAFVVQKVAFWPIVLHKCLEHFYLNTINNLPSK</sequence>
<reference evidence="1" key="2">
    <citation type="submission" date="2017-11" db="EMBL/GenBank/DDBJ databases">
        <title>Coralsnake Venomics: Analyses of Venom Gland Transcriptomes and Proteomes of Six Brazilian Taxa.</title>
        <authorList>
            <person name="Aird S.D."/>
            <person name="Jorge da Silva N."/>
            <person name="Qiu L."/>
            <person name="Villar-Briones A."/>
            <person name="Aparecida-Saddi V."/>
            <person name="Campos-Telles M.P."/>
            <person name="Grau M."/>
            <person name="Mikheyev A.S."/>
        </authorList>
    </citation>
    <scope>NUCLEOTIDE SEQUENCE</scope>
    <source>
        <tissue evidence="1">Venom_gland</tissue>
    </source>
</reference>